<evidence type="ECO:0000256" key="2">
    <source>
        <dbReference type="SAM" id="SignalP"/>
    </source>
</evidence>
<evidence type="ECO:0000313" key="4">
    <source>
        <dbReference type="Proteomes" id="UP000186917"/>
    </source>
</evidence>
<keyword evidence="4" id="KW-1185">Reference proteome</keyword>
<feature type="signal peptide" evidence="2">
    <location>
        <begin position="1"/>
        <end position="24"/>
    </location>
</feature>
<gene>
    <name evidence="3" type="ORF">SAMN05421788_1011076</name>
</gene>
<dbReference type="AlphaFoldDB" id="A0A173MPR5"/>
<name>A0A173MPR5_9BACT</name>
<reference evidence="4" key="1">
    <citation type="submission" date="2017-01" db="EMBL/GenBank/DDBJ databases">
        <authorList>
            <person name="Varghese N."/>
            <person name="Submissions S."/>
        </authorList>
    </citation>
    <scope>NUCLEOTIDE SEQUENCE [LARGE SCALE GENOMIC DNA]</scope>
    <source>
        <strain evidence="4">DSM 21054</strain>
    </source>
</reference>
<keyword evidence="2" id="KW-0732">Signal</keyword>
<keyword evidence="1" id="KW-0472">Membrane</keyword>
<dbReference type="KEGG" id="fln:FLA_5693"/>
<sequence>MLKNILTAIFCLFLSLTRSSILTAQTTQPVPSDFFQLKKKNRTVKNYFRGTYAQFWFDGDQWVGGTITKIAHDSIWIRDQRIDLVQRGFGTVIDTISYDSYKIHINDITATPRLKENWAFVKNGTLFQVGSGAYIVVNVVNGFGKNADPLFGSKNAPKLGIASGIFLLGTLMHWLYKPEIRIGKKYRLQYVHAS</sequence>
<dbReference type="EMBL" id="FTOR01000001">
    <property type="protein sequence ID" value="SIS76409.1"/>
    <property type="molecule type" value="Genomic_DNA"/>
</dbReference>
<keyword evidence="1" id="KW-1133">Transmembrane helix</keyword>
<evidence type="ECO:0000313" key="3">
    <source>
        <dbReference type="EMBL" id="SIS76409.1"/>
    </source>
</evidence>
<dbReference type="OrthoDB" id="671728at2"/>
<evidence type="ECO:0000256" key="1">
    <source>
        <dbReference type="SAM" id="Phobius"/>
    </source>
</evidence>
<protein>
    <submittedName>
        <fullName evidence="3">Uncharacterized protein</fullName>
    </submittedName>
</protein>
<dbReference type="Proteomes" id="UP000186917">
    <property type="component" value="Unassembled WGS sequence"/>
</dbReference>
<keyword evidence="1" id="KW-0812">Transmembrane</keyword>
<organism evidence="3 4">
    <name type="scientific">Filimonas lacunae</name>
    <dbReference type="NCBI Taxonomy" id="477680"/>
    <lineage>
        <taxon>Bacteria</taxon>
        <taxon>Pseudomonadati</taxon>
        <taxon>Bacteroidota</taxon>
        <taxon>Chitinophagia</taxon>
        <taxon>Chitinophagales</taxon>
        <taxon>Chitinophagaceae</taxon>
        <taxon>Filimonas</taxon>
    </lineage>
</organism>
<feature type="transmembrane region" description="Helical" evidence="1">
    <location>
        <begin position="159"/>
        <end position="176"/>
    </location>
</feature>
<dbReference type="RefSeq" id="WP_076376381.1">
    <property type="nucleotide sequence ID" value="NZ_AP017422.1"/>
</dbReference>
<feature type="chain" id="PRO_5030023255" evidence="2">
    <location>
        <begin position="25"/>
        <end position="194"/>
    </location>
</feature>
<proteinExistence type="predicted"/>
<dbReference type="STRING" id="477680.SAMN05421788_1011076"/>
<accession>A0A173MPR5</accession>